<organism evidence="4">
    <name type="scientific">Deinococcus sp. VB142</name>
    <dbReference type="NCBI Taxonomy" id="3112952"/>
    <lineage>
        <taxon>Bacteria</taxon>
        <taxon>Thermotogati</taxon>
        <taxon>Deinococcota</taxon>
        <taxon>Deinococci</taxon>
        <taxon>Deinococcales</taxon>
        <taxon>Deinococcaceae</taxon>
        <taxon>Deinococcus</taxon>
    </lineage>
</organism>
<accession>A0AAU6Q766</accession>
<gene>
    <name evidence="4" type="ORF">WDJ50_16690</name>
</gene>
<dbReference type="AlphaFoldDB" id="A0AAU6Q766"/>
<protein>
    <submittedName>
        <fullName evidence="4">Uncharacterized protein</fullName>
    </submittedName>
</protein>
<name>A0AAU6Q766_9DEIO</name>
<evidence type="ECO:0000256" key="1">
    <source>
        <dbReference type="SAM" id="Coils"/>
    </source>
</evidence>
<reference evidence="4" key="1">
    <citation type="submission" date="2024-03" db="EMBL/GenBank/DDBJ databases">
        <title>Deinococcus weizhi sp. nov., isolated from human skin.</title>
        <authorList>
            <person name="Wei Z."/>
            <person name="Tian F."/>
            <person name="Yang C."/>
            <person name="Xin L.T."/>
            <person name="Wen Z.J."/>
            <person name="Lan K.C."/>
            <person name="Yu L."/>
            <person name="Zhe W."/>
            <person name="Dan F.D."/>
            <person name="Jun W."/>
            <person name="Rui Z."/>
            <person name="Yong X.J."/>
            <person name="Ting Y."/>
            <person name="Wei X."/>
            <person name="Xu Z.G."/>
            <person name="Xin Z."/>
            <person name="Dong F.G."/>
            <person name="Ni X.M."/>
            <person name="Zheng M.G."/>
            <person name="Chun Y."/>
            <person name="Qian W.X."/>
        </authorList>
    </citation>
    <scope>NUCLEOTIDE SEQUENCE</scope>
    <source>
        <strain evidence="4">VB142</strain>
    </source>
</reference>
<dbReference type="EMBL" id="CP149783">
    <property type="protein sequence ID" value="WYF46058.1"/>
    <property type="molecule type" value="Genomic_DNA"/>
</dbReference>
<feature type="region of interest" description="Disordered" evidence="2">
    <location>
        <begin position="231"/>
        <end position="250"/>
    </location>
</feature>
<keyword evidence="1" id="KW-0175">Coiled coil</keyword>
<feature type="transmembrane region" description="Helical" evidence="3">
    <location>
        <begin position="27"/>
        <end position="49"/>
    </location>
</feature>
<evidence type="ECO:0000313" key="4">
    <source>
        <dbReference type="EMBL" id="WYF46058.1"/>
    </source>
</evidence>
<evidence type="ECO:0000256" key="2">
    <source>
        <dbReference type="SAM" id="MobiDB-lite"/>
    </source>
</evidence>
<keyword evidence="3" id="KW-0812">Transmembrane</keyword>
<feature type="transmembrane region" description="Helical" evidence="3">
    <location>
        <begin position="56"/>
        <end position="79"/>
    </location>
</feature>
<sequence length="250" mass="27060">MSQPVRQETVISAGGTEVVVPYSPAKIALYTVGGSVGIGLLAFVAAAVLKIAIQGVTAVALLVMVLAVVTLLPALMMALNAGRVRAKEGVARAMPLETLILQRKQFETLMQNKSRQLAEANAHLQDFKRLIDTNRKDMDPADVEAWEADLNASREAFARAQTHLEDLRVDLAEYDRQINKARIDMQLAQAKGNVAGALRQADLSAEDRHVTESALSEIARRVGRSAALLDEALNSGDQQSRRRNARGGRA</sequence>
<dbReference type="RefSeq" id="WP_339097467.1">
    <property type="nucleotide sequence ID" value="NZ_CP149783.1"/>
</dbReference>
<feature type="compositionally biased region" description="Basic residues" evidence="2">
    <location>
        <begin position="241"/>
        <end position="250"/>
    </location>
</feature>
<keyword evidence="3" id="KW-0472">Membrane</keyword>
<feature type="coiled-coil region" evidence="1">
    <location>
        <begin position="103"/>
        <end position="130"/>
    </location>
</feature>
<proteinExistence type="predicted"/>
<evidence type="ECO:0000256" key="3">
    <source>
        <dbReference type="SAM" id="Phobius"/>
    </source>
</evidence>
<keyword evidence="3" id="KW-1133">Transmembrane helix</keyword>
<feature type="coiled-coil region" evidence="1">
    <location>
        <begin position="157"/>
        <end position="191"/>
    </location>
</feature>